<evidence type="ECO:0000313" key="11">
    <source>
        <dbReference type="Proteomes" id="UP000279994"/>
    </source>
</evidence>
<evidence type="ECO:0000256" key="3">
    <source>
        <dbReference type="ARBA" id="ARBA00022741"/>
    </source>
</evidence>
<dbReference type="Proteomes" id="UP000279994">
    <property type="component" value="Unassembled WGS sequence"/>
</dbReference>
<dbReference type="InterPro" id="IPR027417">
    <property type="entry name" value="P-loop_NTPase"/>
</dbReference>
<feature type="transmembrane region" description="Helical" evidence="7">
    <location>
        <begin position="815"/>
        <end position="837"/>
    </location>
</feature>
<dbReference type="PROSITE" id="PS50929">
    <property type="entry name" value="ABC_TM1F"/>
    <property type="match status" value="2"/>
</dbReference>
<evidence type="ECO:0000259" key="9">
    <source>
        <dbReference type="PROSITE" id="PS50929"/>
    </source>
</evidence>
<keyword evidence="2 7" id="KW-0812">Transmembrane</keyword>
<dbReference type="SUPFAM" id="SSF52540">
    <property type="entry name" value="P-loop containing nucleoside triphosphate hydrolases"/>
    <property type="match status" value="2"/>
</dbReference>
<dbReference type="Pfam" id="PF00005">
    <property type="entry name" value="ABC_tran"/>
    <property type="match status" value="2"/>
</dbReference>
<proteinExistence type="predicted"/>
<dbReference type="InterPro" id="IPR003593">
    <property type="entry name" value="AAA+_ATPase"/>
</dbReference>
<evidence type="ECO:0000256" key="6">
    <source>
        <dbReference type="ARBA" id="ARBA00023136"/>
    </source>
</evidence>
<dbReference type="PANTHER" id="PTHR24221">
    <property type="entry name" value="ATP-BINDING CASSETTE SUB-FAMILY B"/>
    <property type="match status" value="1"/>
</dbReference>
<reference evidence="10 11" key="1">
    <citation type="submission" date="2018-11" db="EMBL/GenBank/DDBJ databases">
        <authorList>
            <person name="Li F."/>
        </authorList>
    </citation>
    <scope>NUCLEOTIDE SEQUENCE [LARGE SCALE GENOMIC DNA]</scope>
    <source>
        <strain evidence="10 11">Gsoil 818</strain>
    </source>
</reference>
<evidence type="ECO:0000313" key="10">
    <source>
        <dbReference type="EMBL" id="RNM15902.1"/>
    </source>
</evidence>
<dbReference type="CDD" id="cd18584">
    <property type="entry name" value="ABC_6TM_AarD_CydD"/>
    <property type="match status" value="1"/>
</dbReference>
<dbReference type="InterPro" id="IPR011527">
    <property type="entry name" value="ABC1_TM_dom"/>
</dbReference>
<dbReference type="Gene3D" id="1.20.1560.10">
    <property type="entry name" value="ABC transporter type 1, transmembrane domain"/>
    <property type="match status" value="2"/>
</dbReference>
<dbReference type="NCBIfam" id="TIGR02857">
    <property type="entry name" value="CydD"/>
    <property type="match status" value="1"/>
</dbReference>
<dbReference type="AlphaFoldDB" id="A0A3N0GUT3"/>
<dbReference type="RefSeq" id="WP_123222154.1">
    <property type="nucleotide sequence ID" value="NZ_RJSF01000019.1"/>
</dbReference>
<dbReference type="InterPro" id="IPR039421">
    <property type="entry name" value="Type_1_exporter"/>
</dbReference>
<dbReference type="GO" id="GO:0140359">
    <property type="term" value="F:ABC-type transporter activity"/>
    <property type="evidence" value="ECO:0007669"/>
    <property type="project" value="InterPro"/>
</dbReference>
<feature type="domain" description="ABC transmembrane type-1" evidence="9">
    <location>
        <begin position="594"/>
        <end position="876"/>
    </location>
</feature>
<dbReference type="GO" id="GO:0045454">
    <property type="term" value="P:cell redox homeostasis"/>
    <property type="evidence" value="ECO:0007669"/>
    <property type="project" value="InterPro"/>
</dbReference>
<dbReference type="OrthoDB" id="9806127at2"/>
<evidence type="ECO:0000256" key="5">
    <source>
        <dbReference type="ARBA" id="ARBA00022989"/>
    </source>
</evidence>
<feature type="transmembrane region" description="Helical" evidence="7">
    <location>
        <begin position="593"/>
        <end position="619"/>
    </location>
</feature>
<dbReference type="GO" id="GO:0005886">
    <property type="term" value="C:plasma membrane"/>
    <property type="evidence" value="ECO:0007669"/>
    <property type="project" value="UniProtKB-SubCell"/>
</dbReference>
<evidence type="ECO:0000256" key="7">
    <source>
        <dbReference type="SAM" id="Phobius"/>
    </source>
</evidence>
<accession>A0A3N0GUT3</accession>
<feature type="domain" description="ABC transporter" evidence="8">
    <location>
        <begin position="341"/>
        <end position="573"/>
    </location>
</feature>
<feature type="transmembrane region" description="Helical" evidence="7">
    <location>
        <begin position="625"/>
        <end position="643"/>
    </location>
</feature>
<feature type="domain" description="ABC transmembrane type-1" evidence="9">
    <location>
        <begin position="20"/>
        <end position="302"/>
    </location>
</feature>
<feature type="transmembrane region" description="Helical" evidence="7">
    <location>
        <begin position="60"/>
        <end position="85"/>
    </location>
</feature>
<dbReference type="InterPro" id="IPR036640">
    <property type="entry name" value="ABC1_TM_sf"/>
</dbReference>
<evidence type="ECO:0000256" key="1">
    <source>
        <dbReference type="ARBA" id="ARBA00004651"/>
    </source>
</evidence>
<dbReference type="Gene3D" id="3.40.50.300">
    <property type="entry name" value="P-loop containing nucleotide triphosphate hydrolases"/>
    <property type="match status" value="2"/>
</dbReference>
<feature type="transmembrane region" description="Helical" evidence="7">
    <location>
        <begin position="734"/>
        <end position="753"/>
    </location>
</feature>
<comment type="caution">
    <text evidence="10">The sequence shown here is derived from an EMBL/GenBank/DDBJ whole genome shotgun (WGS) entry which is preliminary data.</text>
</comment>
<dbReference type="EMBL" id="RJSF01000019">
    <property type="protein sequence ID" value="RNM15902.1"/>
    <property type="molecule type" value="Genomic_DNA"/>
</dbReference>
<dbReference type="GO" id="GO:0005524">
    <property type="term" value="F:ATP binding"/>
    <property type="evidence" value="ECO:0007669"/>
    <property type="project" value="UniProtKB-KW"/>
</dbReference>
<keyword evidence="3" id="KW-0547">Nucleotide-binding</keyword>
<feature type="domain" description="ABC transporter" evidence="8">
    <location>
        <begin position="909"/>
        <end position="1145"/>
    </location>
</feature>
<feature type="transmembrane region" description="Helical" evidence="7">
    <location>
        <begin position="130"/>
        <end position="152"/>
    </location>
</feature>
<dbReference type="SUPFAM" id="SSF90123">
    <property type="entry name" value="ABC transporter transmembrane region"/>
    <property type="match status" value="2"/>
</dbReference>
<comment type="subcellular location">
    <subcellularLocation>
        <location evidence="1">Cell membrane</location>
        <topology evidence="1">Multi-pass membrane protein</topology>
    </subcellularLocation>
</comment>
<feature type="transmembrane region" description="Helical" evidence="7">
    <location>
        <begin position="158"/>
        <end position="180"/>
    </location>
</feature>
<keyword evidence="5 7" id="KW-1133">Transmembrane helix</keyword>
<dbReference type="GO" id="GO:0042883">
    <property type="term" value="P:cysteine transport"/>
    <property type="evidence" value="ECO:0007669"/>
    <property type="project" value="InterPro"/>
</dbReference>
<evidence type="ECO:0000259" key="8">
    <source>
        <dbReference type="PROSITE" id="PS50893"/>
    </source>
</evidence>
<dbReference type="PROSITE" id="PS00211">
    <property type="entry name" value="ABC_TRANSPORTER_1"/>
    <property type="match status" value="2"/>
</dbReference>
<dbReference type="InterPro" id="IPR014223">
    <property type="entry name" value="ABC_CydC/D"/>
</dbReference>
<dbReference type="PROSITE" id="PS50893">
    <property type="entry name" value="ABC_TRANSPORTER_2"/>
    <property type="match status" value="2"/>
</dbReference>
<sequence>MKPVDPRVLPLLTPARYSLAGVIGSGVLSGGLVAAQAFSVAALVTGLLSSPAGTGWHTAAWWLLGISAARAVVGACGDVAAAHAAGQVTRSLRMQVLRAATDLGTVGLSRRRSGELGLLATRGVAAVEPYLTRFLPTLVVATVLPPLTLALILSQDLWAGVIVVCTLPLVPVFAILIGLATRDRADRQYRTLSRLAGHFVDVVRGLPTLVTYNRAQVQSRRIRAVTDRYRQATLETLKLAFASSGALELIATLSVALVAVSVGLRLATGGLDLRTALVVLLLAPEAYWPLRRVGAEFHSAAEGVATLVSVTALLDEAAAVRSADADAAQPEDPDRVDPVPLHLRDVVVSYPGSTRPALVVPEATIPAPGLTAIVGPSGCGKSTLVQALLGERPLDSGSITLAGEPVDVRSWRHLVAQVPQVPWLTAGTVADNLRIGRPEATDPELWRSLAAVGLEEVVATLPLGLETPLGEDGAGLSAGQRARLALARVVLANRPYVILDEPTAHLDAETEQIMLATLTRLARHAIVVVVAHRAAVIGAADHLVVLTTPAGEAVTPPAEHDVVVPAAAAVAGTADPEPAETPVPAPVHARRRLALATALATAATTSGVALTATAGWLIAKSAQHPPVLYLMVAIVCVRTFGLARPALRYAERLVSHDVALRMLADTRARVYDVLVPLSPARLGRHRGDLLTAVVDDVDAQLDEQLRVRQPLLAALGTSLVACLVALLVHPVSVVPVALVAFAGGGTALLLGWLGSRRAEAAFVTERAALSAEVVAGLQSARQLVLWEADDAAVERVGRIGTRLAAASRATARALAAARGLLVVLSGAAVVATAWLTAPGLAAREVSGPMTAMLLLLPLALHDVLVTVPEAGSMGVRTRAARERLAALEALAPAVTEPATPATLSGPCDLRLEHASLAWSDQPVVTGLDLHLAPGQALGVVGPSGCGKSTLAATLVRHLAPRDGAYLLAEQDAQRLGSAEVRRHVGLVDDNPYVFASSLRENLRLASPAADDLRVLAALRAAGLGAWYADLPEGLDTLLGDGATDVSGGERARIGIARALLADPEVLVLDEPTAHLDTATARAVTDTVLAARGDGPDARRSLVWITHEEVGLAEMDRVLTLSDRGQVVSGSAVLERPVADGPVAEG</sequence>
<keyword evidence="6 7" id="KW-0472">Membrane</keyword>
<dbReference type="InterPro" id="IPR017871">
    <property type="entry name" value="ABC_transporter-like_CS"/>
</dbReference>
<dbReference type="GO" id="GO:0034775">
    <property type="term" value="P:glutathione transmembrane transport"/>
    <property type="evidence" value="ECO:0007669"/>
    <property type="project" value="InterPro"/>
</dbReference>
<organism evidence="10 11">
    <name type="scientific">Nocardioides pocheonensis</name>
    <dbReference type="NCBI Taxonomy" id="661485"/>
    <lineage>
        <taxon>Bacteria</taxon>
        <taxon>Bacillati</taxon>
        <taxon>Actinomycetota</taxon>
        <taxon>Actinomycetes</taxon>
        <taxon>Propionibacteriales</taxon>
        <taxon>Nocardioidaceae</taxon>
        <taxon>Nocardioides</taxon>
    </lineage>
</organism>
<evidence type="ECO:0000256" key="2">
    <source>
        <dbReference type="ARBA" id="ARBA00022692"/>
    </source>
</evidence>
<dbReference type="InterPro" id="IPR003439">
    <property type="entry name" value="ABC_transporter-like_ATP-bd"/>
</dbReference>
<evidence type="ECO:0000256" key="4">
    <source>
        <dbReference type="ARBA" id="ARBA00022840"/>
    </source>
</evidence>
<keyword evidence="11" id="KW-1185">Reference proteome</keyword>
<dbReference type="InterPro" id="IPR014216">
    <property type="entry name" value="ABC_transptr_CydD"/>
</dbReference>
<keyword evidence="4" id="KW-0067">ATP-binding</keyword>
<name>A0A3N0GUT3_9ACTN</name>
<dbReference type="PANTHER" id="PTHR24221:SF590">
    <property type="entry name" value="COMPONENT LINKED WITH THE ASSEMBLY OF CYTOCHROME' TRANSPORT TRANSMEMBRANE ATP-BINDING PROTEIN ABC TRANSPORTER CYDD-RELATED"/>
    <property type="match status" value="1"/>
</dbReference>
<dbReference type="Pfam" id="PF00664">
    <property type="entry name" value="ABC_membrane"/>
    <property type="match status" value="1"/>
</dbReference>
<dbReference type="SMART" id="SM00382">
    <property type="entry name" value="AAA"/>
    <property type="match status" value="2"/>
</dbReference>
<feature type="transmembrane region" description="Helical" evidence="7">
    <location>
        <begin position="21"/>
        <end position="48"/>
    </location>
</feature>
<gene>
    <name evidence="10" type="primary">cydD</name>
    <name evidence="10" type="ORF">EFL26_06950</name>
</gene>
<dbReference type="GO" id="GO:0016887">
    <property type="term" value="F:ATP hydrolysis activity"/>
    <property type="evidence" value="ECO:0007669"/>
    <property type="project" value="InterPro"/>
</dbReference>
<dbReference type="CDD" id="cd03228">
    <property type="entry name" value="ABCC_MRP_Like"/>
    <property type="match status" value="1"/>
</dbReference>
<protein>
    <submittedName>
        <fullName evidence="10">Thiol reductant ABC exporter subunit CydD</fullName>
    </submittedName>
</protein>
<dbReference type="NCBIfam" id="TIGR02868">
    <property type="entry name" value="CydC"/>
    <property type="match status" value="1"/>
</dbReference>
<feature type="transmembrane region" description="Helical" evidence="7">
    <location>
        <begin position="711"/>
        <end position="728"/>
    </location>
</feature>